<evidence type="ECO:0000313" key="2">
    <source>
        <dbReference type="EMBL" id="UJG41514.1"/>
    </source>
</evidence>
<reference evidence="2" key="1">
    <citation type="journal article" date="2022" name="Nat. Microbiol.">
        <title>Unique mobile elements and scalable gene flow at the prokaryote-eukaryote boundary revealed by circularized Asgard archaea genomes.</title>
        <authorList>
            <person name="Wu F."/>
            <person name="Speth D.R."/>
            <person name="Philosof A."/>
            <person name="Cremiere A."/>
            <person name="Narayanan A."/>
            <person name="Barco R.A."/>
            <person name="Connon S.A."/>
            <person name="Amend J.P."/>
            <person name="Antoshechkin I.A."/>
            <person name="Orphan V.J."/>
        </authorList>
    </citation>
    <scope>NUCLEOTIDE SEQUENCE</scope>
    <source>
        <strain evidence="2">PM71</strain>
    </source>
</reference>
<proteinExistence type="predicted"/>
<dbReference type="GO" id="GO:0005525">
    <property type="term" value="F:GTP binding"/>
    <property type="evidence" value="ECO:0007669"/>
    <property type="project" value="InterPro"/>
</dbReference>
<evidence type="ECO:0000256" key="1">
    <source>
        <dbReference type="ARBA" id="ARBA00022741"/>
    </source>
</evidence>
<dbReference type="InterPro" id="IPR001806">
    <property type="entry name" value="Small_GTPase"/>
</dbReference>
<dbReference type="SMART" id="SM00173">
    <property type="entry name" value="RAS"/>
    <property type="match status" value="1"/>
</dbReference>
<dbReference type="InterPro" id="IPR027417">
    <property type="entry name" value="P-loop_NTPase"/>
</dbReference>
<dbReference type="GO" id="GO:0003924">
    <property type="term" value="F:GTPase activity"/>
    <property type="evidence" value="ECO:0007669"/>
    <property type="project" value="InterPro"/>
</dbReference>
<dbReference type="PROSITE" id="PS51419">
    <property type="entry name" value="RAB"/>
    <property type="match status" value="1"/>
</dbReference>
<dbReference type="SUPFAM" id="SSF52540">
    <property type="entry name" value="P-loop containing nucleoside triphosphate hydrolases"/>
    <property type="match status" value="1"/>
</dbReference>
<dbReference type="Gene3D" id="3.40.50.300">
    <property type="entry name" value="P-loop containing nucleotide triphosphate hydrolases"/>
    <property type="match status" value="1"/>
</dbReference>
<dbReference type="Pfam" id="PF00071">
    <property type="entry name" value="Ras"/>
    <property type="match status" value="1"/>
</dbReference>
<organism evidence="2">
    <name type="scientific">Candidatus Heimdallarchaeum aukensis</name>
    <dbReference type="NCBI Taxonomy" id="2876573"/>
    <lineage>
        <taxon>Archaea</taxon>
        <taxon>Promethearchaeati</taxon>
        <taxon>Candidatus Heimdallarchaeota</taxon>
        <taxon>Candidatus Heimdallarchaeia (ex Rinke et al. 2021) (nom. nud.)</taxon>
        <taxon>Candidatus Heimdallarchaeales</taxon>
        <taxon>Candidatus Heimdallarchaeaceae</taxon>
        <taxon>Candidatus Heimdallarchaeum</taxon>
    </lineage>
</organism>
<dbReference type="EMBL" id="CP084166">
    <property type="protein sequence ID" value="UJG41514.1"/>
    <property type="molecule type" value="Genomic_DNA"/>
</dbReference>
<accession>A0A9Y1BM31</accession>
<dbReference type="Proteomes" id="UP001201020">
    <property type="component" value="Chromosome"/>
</dbReference>
<name>A0A9Y1BM31_9ARCH</name>
<dbReference type="AlphaFoldDB" id="A0A9Y1BM31"/>
<sequence length="177" mass="20070">MTKTINTCKIVIVGDKGVGKTSLVHSLVGKEKIIKITPGVKIENMLVDLGENITADVVFWNLEEDPHFRFFQQDVLECPNIVLLVYDLNNFSSLLHLENECLPMFEKNDTLKKSTPILIGNKIDLGQSINDKVIEDFIQKYGIPSFKISVKEKINIEEVANATIEIVKSYYKKKKQS</sequence>
<keyword evidence="1" id="KW-0547">Nucleotide-binding</keyword>
<protein>
    <submittedName>
        <fullName evidence="2">GTP-binding protein</fullName>
    </submittedName>
</protein>
<dbReference type="InterPro" id="IPR005225">
    <property type="entry name" value="Small_GTP-bd"/>
</dbReference>
<dbReference type="SMART" id="SM00175">
    <property type="entry name" value="RAB"/>
    <property type="match status" value="1"/>
</dbReference>
<dbReference type="NCBIfam" id="TIGR00231">
    <property type="entry name" value="small_GTP"/>
    <property type="match status" value="1"/>
</dbReference>
<dbReference type="PRINTS" id="PR00449">
    <property type="entry name" value="RASTRNSFRMNG"/>
</dbReference>
<gene>
    <name evidence="2" type="ORF">K9W45_03385</name>
</gene>
<dbReference type="PANTHER" id="PTHR47978">
    <property type="match status" value="1"/>
</dbReference>